<evidence type="ECO:0000313" key="3">
    <source>
        <dbReference type="Proteomes" id="UP001199816"/>
    </source>
</evidence>
<dbReference type="EMBL" id="JAJNEC010000008">
    <property type="protein sequence ID" value="MCD2426038.1"/>
    <property type="molecule type" value="Genomic_DNA"/>
</dbReference>
<dbReference type="SMART" id="SM00849">
    <property type="entry name" value="Lactamase_B"/>
    <property type="match status" value="1"/>
</dbReference>
<gene>
    <name evidence="2" type="ORF">LQ567_24855</name>
</gene>
<dbReference type="Gene3D" id="3.60.15.10">
    <property type="entry name" value="Ribonuclease Z/Hydroxyacylglutathione hydrolase-like"/>
    <property type="match status" value="1"/>
</dbReference>
<dbReference type="RefSeq" id="WP_231008628.1">
    <property type="nucleotide sequence ID" value="NZ_JAJNEC010000008.1"/>
</dbReference>
<protein>
    <submittedName>
        <fullName evidence="2">MBL fold metallo-hydrolase</fullName>
    </submittedName>
</protein>
<comment type="caution">
    <text evidence="2">The sequence shown here is derived from an EMBL/GenBank/DDBJ whole genome shotgun (WGS) entry which is preliminary data.</text>
</comment>
<evidence type="ECO:0000313" key="2">
    <source>
        <dbReference type="EMBL" id="MCD2426038.1"/>
    </source>
</evidence>
<dbReference type="SUPFAM" id="SSF56281">
    <property type="entry name" value="Metallo-hydrolase/oxidoreductase"/>
    <property type="match status" value="1"/>
</dbReference>
<sequence>MTPTSFVCTTCGTAYIPAMQPPAACPVCTDERQYINPQGQSWTTLKQVNRTHKNIIDNIGEGLYALYTTPSFAIGQRAHLLKTPHGNILWDCLANLDATTIELINQLGGIQKIAISHPHYYTTMADWSHAFGAPVYIHQRDADWIPRRDFDLQLWDGLKNELLPGATLINSAGHFDGGTVLHYDRVLLSGDVIQVAPNLKTVSFMYSYPNYIPLNKKSILHIQASLEGLAFDAIYGAFGHYITQQARKAFDDSIARYLKIFE</sequence>
<proteinExistence type="predicted"/>
<dbReference type="PANTHER" id="PTHR36839">
    <property type="entry name" value="METALLO-BETA-LACTAMASE FAMILY PROTEIN (AFU_ORTHOLOGUE AFUA_5G12770)"/>
    <property type="match status" value="1"/>
</dbReference>
<dbReference type="InterPro" id="IPR001279">
    <property type="entry name" value="Metallo-B-lactamas"/>
</dbReference>
<organism evidence="2 3">
    <name type="scientific">Niabella pedocola</name>
    <dbReference type="NCBI Taxonomy" id="1752077"/>
    <lineage>
        <taxon>Bacteria</taxon>
        <taxon>Pseudomonadati</taxon>
        <taxon>Bacteroidota</taxon>
        <taxon>Chitinophagia</taxon>
        <taxon>Chitinophagales</taxon>
        <taxon>Chitinophagaceae</taxon>
        <taxon>Niabella</taxon>
    </lineage>
</organism>
<dbReference type="Proteomes" id="UP001199816">
    <property type="component" value="Unassembled WGS sequence"/>
</dbReference>
<accession>A0ABS8Q093</accession>
<reference evidence="2 3" key="1">
    <citation type="submission" date="2021-11" db="EMBL/GenBank/DDBJ databases">
        <title>Genomic of Niabella pedocola.</title>
        <authorList>
            <person name="Wu T."/>
        </authorList>
    </citation>
    <scope>NUCLEOTIDE SEQUENCE [LARGE SCALE GENOMIC DNA]</scope>
    <source>
        <strain evidence="2 3">JCM 31011</strain>
    </source>
</reference>
<dbReference type="InterPro" id="IPR036866">
    <property type="entry name" value="RibonucZ/Hydroxyglut_hydro"/>
</dbReference>
<name>A0ABS8Q093_9BACT</name>
<dbReference type="PANTHER" id="PTHR36839:SF1">
    <property type="entry name" value="METALLO-BETA-LACTAMASE FAMILY PROTEIN (AFU_ORTHOLOGUE AFUA_5G12770)"/>
    <property type="match status" value="1"/>
</dbReference>
<evidence type="ECO:0000259" key="1">
    <source>
        <dbReference type="SMART" id="SM00849"/>
    </source>
</evidence>
<feature type="domain" description="Metallo-beta-lactamase" evidence="1">
    <location>
        <begin position="75"/>
        <end position="240"/>
    </location>
</feature>
<keyword evidence="3" id="KW-1185">Reference proteome</keyword>